<proteinExistence type="predicted"/>
<evidence type="ECO:0000256" key="1">
    <source>
        <dbReference type="SAM" id="MobiDB-lite"/>
    </source>
</evidence>
<dbReference type="PANTHER" id="PTHR40038:SF1">
    <property type="entry name" value="MEMBRANE-ASSOCIATED PROTEIN TCAA"/>
    <property type="match status" value="1"/>
</dbReference>
<dbReference type="SMART" id="SM01324">
    <property type="entry name" value="YARHG"/>
    <property type="match status" value="1"/>
</dbReference>
<keyword evidence="5" id="KW-1185">Reference proteome</keyword>
<dbReference type="eggNOG" id="COG4640">
    <property type="taxonomic scope" value="Bacteria"/>
</dbReference>
<gene>
    <name evidence="4" type="ORF">U729_2450</name>
</gene>
<dbReference type="PANTHER" id="PTHR40038">
    <property type="entry name" value="MEMBRANE-ASSOCIATED PROTEIN TCAA"/>
    <property type="match status" value="1"/>
</dbReference>
<dbReference type="Proteomes" id="UP000030635">
    <property type="component" value="Chromosome"/>
</dbReference>
<dbReference type="KEGG" id="cbv:U729_2450"/>
<evidence type="ECO:0000259" key="3">
    <source>
        <dbReference type="SMART" id="SM01324"/>
    </source>
</evidence>
<reference evidence="4 5" key="1">
    <citation type="journal article" date="2015" name="Infect. Genet. Evol.">
        <title>Genomic sequences of six botulinum neurotoxin-producing strains representing three clostridial species illustrate the mobility and diversity of botulinum neurotoxin genes.</title>
        <authorList>
            <person name="Smith T.J."/>
            <person name="Hill K.K."/>
            <person name="Xie G."/>
            <person name="Foley B.T."/>
            <person name="Williamson C.H."/>
            <person name="Foster J.T."/>
            <person name="Johnson S.L."/>
            <person name="Chertkov O."/>
            <person name="Teshima H."/>
            <person name="Gibbons H.S."/>
            <person name="Johnsky L.A."/>
            <person name="Karavis M.A."/>
            <person name="Smith L.A."/>
        </authorList>
    </citation>
    <scope>NUCLEOTIDE SEQUENCE [LARGE SCALE GENOMIC DNA]</scope>
    <source>
        <strain evidence="4">Sullivan</strain>
    </source>
</reference>
<keyword evidence="2" id="KW-0812">Transmembrane</keyword>
<dbReference type="EMBL" id="CP006905">
    <property type="protein sequence ID" value="AIY84956.1"/>
    <property type="molecule type" value="Genomic_DNA"/>
</dbReference>
<dbReference type="InterPro" id="IPR038434">
    <property type="entry name" value="YARHG_sf"/>
</dbReference>
<evidence type="ECO:0000313" key="4">
    <source>
        <dbReference type="EMBL" id="AIY84956.1"/>
    </source>
</evidence>
<dbReference type="Pfam" id="PF13240">
    <property type="entry name" value="Zn_Ribbon_1"/>
    <property type="match status" value="1"/>
</dbReference>
<keyword evidence="2" id="KW-0472">Membrane</keyword>
<evidence type="ECO:0000256" key="2">
    <source>
        <dbReference type="SAM" id="Phobius"/>
    </source>
</evidence>
<dbReference type="InterPro" id="IPR026870">
    <property type="entry name" value="Zinc_ribbon_dom"/>
</dbReference>
<feature type="domain" description="YARHG" evidence="3">
    <location>
        <begin position="259"/>
        <end position="343"/>
    </location>
</feature>
<keyword evidence="2" id="KW-1133">Transmembrane helix</keyword>
<dbReference type="InterPro" id="IPR025582">
    <property type="entry name" value="YARHG_dom"/>
</dbReference>
<feature type="transmembrane region" description="Helical" evidence="2">
    <location>
        <begin position="84"/>
        <end position="103"/>
    </location>
</feature>
<sequence>MKFCRKCGAEITPGSKFCKQCGAPLEDSNNTNPSINNDATLNNDTFNNANSGTSINNDSSNSLGNENNHPPIEEFKYHKGKKKGIIIGSIVFIIIIAACILFFERNNLLYTYYYNKANNATTITAKLANYNNALEHSYNSDVVNDIFNTLKDDKDFKNDINSVYNLNEKDKKDLISRIAIYAAENAYNSGEYENALNYLNIANDNGTDISTLSIYDKLKEKINSSNYNNLTSDYDNSNDSNNSSTISSSDFEKAFDSSNGYLVPDSDSAYLTENELKGFSKNDLALMRNEIYARHGYVFKTEPFVSYFNSKSWYTKNPLFKGDNKELNKYELYNVNLLKRLEDSK</sequence>
<dbReference type="AlphaFoldDB" id="A0A0A7G1U0"/>
<organism evidence="4 5">
    <name type="scientific">Clostridium baratii str. Sullivan</name>
    <dbReference type="NCBI Taxonomy" id="1415775"/>
    <lineage>
        <taxon>Bacteria</taxon>
        <taxon>Bacillati</taxon>
        <taxon>Bacillota</taxon>
        <taxon>Clostridia</taxon>
        <taxon>Eubacteriales</taxon>
        <taxon>Clostridiaceae</taxon>
        <taxon>Clostridium</taxon>
    </lineage>
</organism>
<dbReference type="HOGENOM" id="CLU_069083_0_0_9"/>
<name>A0A0A7G1U0_9CLOT</name>
<evidence type="ECO:0000313" key="5">
    <source>
        <dbReference type="Proteomes" id="UP000030635"/>
    </source>
</evidence>
<dbReference type="Pfam" id="PF13308">
    <property type="entry name" value="YARHG"/>
    <property type="match status" value="1"/>
</dbReference>
<feature type="region of interest" description="Disordered" evidence="1">
    <location>
        <begin position="32"/>
        <end position="67"/>
    </location>
</feature>
<dbReference type="OrthoDB" id="517663at2"/>
<dbReference type="RefSeq" id="WP_052139556.1">
    <property type="nucleotide sequence ID" value="NZ_CP006905.1"/>
</dbReference>
<accession>A0A0A7G1U0</accession>
<protein>
    <submittedName>
        <fullName evidence="4">Double zinc ribbon family protein</fullName>
    </submittedName>
</protein>
<dbReference type="Gene3D" id="1.20.58.1690">
    <property type="match status" value="1"/>
</dbReference>